<protein>
    <submittedName>
        <fullName evidence="2">Uncharacterized protein</fullName>
    </submittedName>
</protein>
<evidence type="ECO:0000313" key="3">
    <source>
        <dbReference type="Proteomes" id="UP000762676"/>
    </source>
</evidence>
<feature type="transmembrane region" description="Helical" evidence="1">
    <location>
        <begin position="38"/>
        <end position="67"/>
    </location>
</feature>
<evidence type="ECO:0000256" key="1">
    <source>
        <dbReference type="SAM" id="Phobius"/>
    </source>
</evidence>
<organism evidence="2 3">
    <name type="scientific">Elysia marginata</name>
    <dbReference type="NCBI Taxonomy" id="1093978"/>
    <lineage>
        <taxon>Eukaryota</taxon>
        <taxon>Metazoa</taxon>
        <taxon>Spiralia</taxon>
        <taxon>Lophotrochozoa</taxon>
        <taxon>Mollusca</taxon>
        <taxon>Gastropoda</taxon>
        <taxon>Heterobranchia</taxon>
        <taxon>Euthyneura</taxon>
        <taxon>Panpulmonata</taxon>
        <taxon>Sacoglossa</taxon>
        <taxon>Placobranchoidea</taxon>
        <taxon>Plakobranchidae</taxon>
        <taxon>Elysia</taxon>
    </lineage>
</organism>
<name>A0AAV4FBT0_9GAST</name>
<keyword evidence="1" id="KW-1133">Transmembrane helix</keyword>
<keyword evidence="1" id="KW-0812">Transmembrane</keyword>
<reference evidence="2 3" key="1">
    <citation type="journal article" date="2021" name="Elife">
        <title>Chloroplast acquisition without the gene transfer in kleptoplastic sea slugs, Plakobranchus ocellatus.</title>
        <authorList>
            <person name="Maeda T."/>
            <person name="Takahashi S."/>
            <person name="Yoshida T."/>
            <person name="Shimamura S."/>
            <person name="Takaki Y."/>
            <person name="Nagai Y."/>
            <person name="Toyoda A."/>
            <person name="Suzuki Y."/>
            <person name="Arimoto A."/>
            <person name="Ishii H."/>
            <person name="Satoh N."/>
            <person name="Nishiyama T."/>
            <person name="Hasebe M."/>
            <person name="Maruyama T."/>
            <person name="Minagawa J."/>
            <person name="Obokata J."/>
            <person name="Shigenobu S."/>
        </authorList>
    </citation>
    <scope>NUCLEOTIDE SEQUENCE [LARGE SCALE GENOMIC DNA]</scope>
</reference>
<dbReference type="Proteomes" id="UP000762676">
    <property type="component" value="Unassembled WGS sequence"/>
</dbReference>
<dbReference type="EMBL" id="BMAT01000673">
    <property type="protein sequence ID" value="GFR70852.1"/>
    <property type="molecule type" value="Genomic_DNA"/>
</dbReference>
<proteinExistence type="predicted"/>
<keyword evidence="3" id="KW-1185">Reference proteome</keyword>
<gene>
    <name evidence="2" type="ORF">ElyMa_000338000</name>
</gene>
<accession>A0AAV4FBT0</accession>
<sequence>MEPLEEQKFTKKKKAVLLTLKHNTVVVVVEVGVGVVEVAVVVVVVVVVVLVVVVVVVVEVAVVFLCLNVKKTKELIIDFRHKRTTYTISLL</sequence>
<evidence type="ECO:0000313" key="2">
    <source>
        <dbReference type="EMBL" id="GFR70852.1"/>
    </source>
</evidence>
<keyword evidence="1" id="KW-0472">Membrane</keyword>
<dbReference type="AlphaFoldDB" id="A0AAV4FBT0"/>
<comment type="caution">
    <text evidence="2">The sequence shown here is derived from an EMBL/GenBank/DDBJ whole genome shotgun (WGS) entry which is preliminary data.</text>
</comment>